<dbReference type="GO" id="GO:0008061">
    <property type="term" value="F:chitin binding"/>
    <property type="evidence" value="ECO:0007669"/>
    <property type="project" value="InterPro"/>
</dbReference>
<keyword evidence="3" id="KW-0624">Polysaccharide degradation</keyword>
<protein>
    <recommendedName>
        <fullName evidence="2">chitinase</fullName>
        <ecNumber evidence="2">3.2.1.14</ecNumber>
    </recommendedName>
</protein>
<dbReference type="InterPro" id="IPR002557">
    <property type="entry name" value="Chitin-bd_dom"/>
</dbReference>
<dbReference type="EMBL" id="JH884863">
    <property type="protein sequence ID" value="ELR44970.1"/>
    <property type="molecule type" value="Genomic_DNA"/>
</dbReference>
<dbReference type="GO" id="GO:0006032">
    <property type="term" value="P:chitin catabolic process"/>
    <property type="evidence" value="ECO:0007669"/>
    <property type="project" value="UniProtKB-KW"/>
</dbReference>
<dbReference type="Pfam" id="PF00704">
    <property type="entry name" value="Glyco_hydro_18"/>
    <property type="match status" value="1"/>
</dbReference>
<organism evidence="6 7">
    <name type="scientific">Bos mutus</name>
    <name type="common">wild yak</name>
    <dbReference type="NCBI Taxonomy" id="72004"/>
    <lineage>
        <taxon>Eukaryota</taxon>
        <taxon>Metazoa</taxon>
        <taxon>Chordata</taxon>
        <taxon>Craniata</taxon>
        <taxon>Vertebrata</taxon>
        <taxon>Euteleostomi</taxon>
        <taxon>Mammalia</taxon>
        <taxon>Eutheria</taxon>
        <taxon>Laurasiatheria</taxon>
        <taxon>Artiodactyla</taxon>
        <taxon>Ruminantia</taxon>
        <taxon>Pecora</taxon>
        <taxon>Bovidae</taxon>
        <taxon>Bovinae</taxon>
        <taxon>Bos</taxon>
    </lineage>
</organism>
<keyword evidence="3" id="KW-0146">Chitin degradation</keyword>
<gene>
    <name evidence="6" type="ORF">M91_04360</name>
</gene>
<evidence type="ECO:0000256" key="2">
    <source>
        <dbReference type="ARBA" id="ARBA00012729"/>
    </source>
</evidence>
<sequence length="280" mass="29841">MYEAFEHEVTQSNKPRLLISVAMSAGKGTLETAYQIPEIQRLCNELLEKPKCPAERLMVGFGAYASTFTLTNPANRGLDGPTSGLGAARAYTQEAGTLAYFEVCSLLKGATEVWNAPQEVPYAYRGINLKPFTLYLIITSSVPLPRHLPCEGPCVSFATATHSSSISDKASQKVAGNTESTGTFCGQDKYPLMHTFKSALGVSTPGCTVPTSTVGSSTNTEAPKTGSADDSGFCAKKSDGLYPSPTSKHAFYNCMDGHTYEEACQTGLVFDTSCSCGNWA</sequence>
<dbReference type="Gene3D" id="3.10.50.10">
    <property type="match status" value="1"/>
</dbReference>
<dbReference type="PANTHER" id="PTHR11177">
    <property type="entry name" value="CHITINASE"/>
    <property type="match status" value="1"/>
</dbReference>
<dbReference type="PROSITE" id="PS50940">
    <property type="entry name" value="CHIT_BIND_II"/>
    <property type="match status" value="1"/>
</dbReference>
<evidence type="ECO:0000259" key="5">
    <source>
        <dbReference type="PROSITE" id="PS50940"/>
    </source>
</evidence>
<dbReference type="SUPFAM" id="SSF51445">
    <property type="entry name" value="(Trans)glycosidases"/>
    <property type="match status" value="1"/>
</dbReference>
<evidence type="ECO:0000256" key="1">
    <source>
        <dbReference type="ARBA" id="ARBA00000822"/>
    </source>
</evidence>
<proteinExistence type="predicted"/>
<dbReference type="SUPFAM" id="SSF57625">
    <property type="entry name" value="Invertebrate chitin-binding proteins"/>
    <property type="match status" value="1"/>
</dbReference>
<dbReference type="InterPro" id="IPR017853">
    <property type="entry name" value="GH"/>
</dbReference>
<dbReference type="Proteomes" id="UP000011080">
    <property type="component" value="Unassembled WGS sequence"/>
</dbReference>
<dbReference type="InterPro" id="IPR050314">
    <property type="entry name" value="Glycosyl_Hydrlase_18"/>
</dbReference>
<reference evidence="6 7" key="1">
    <citation type="journal article" date="2012" name="Nat. Genet.">
        <title>The yak genome and adaptation to life at high altitude.</title>
        <authorList>
            <person name="Qiu Q."/>
            <person name="Zhang G."/>
            <person name="Ma T."/>
            <person name="Qian W."/>
            <person name="Wang J."/>
            <person name="Ye Z."/>
            <person name="Cao C."/>
            <person name="Hu Q."/>
            <person name="Kim J."/>
            <person name="Larkin D.M."/>
            <person name="Auvil L."/>
            <person name="Capitanu B."/>
            <person name="Ma J."/>
            <person name="Lewin H.A."/>
            <person name="Qian X."/>
            <person name="Lang Y."/>
            <person name="Zhou R."/>
            <person name="Wang L."/>
            <person name="Wang K."/>
            <person name="Xia J."/>
            <person name="Liao S."/>
            <person name="Pan S."/>
            <person name="Lu X."/>
            <person name="Hou H."/>
            <person name="Wang Y."/>
            <person name="Zang X."/>
            <person name="Yin Y."/>
            <person name="Ma H."/>
            <person name="Zhang J."/>
            <person name="Wang Z."/>
            <person name="Zhang Y."/>
            <person name="Zhang D."/>
            <person name="Yonezawa T."/>
            <person name="Hasegawa M."/>
            <person name="Zhong Y."/>
            <person name="Liu W."/>
            <person name="Zhang Y."/>
            <person name="Huang Z."/>
            <person name="Zhang S."/>
            <person name="Long R."/>
            <person name="Yang H."/>
            <person name="Wang J."/>
            <person name="Lenstra J.A."/>
            <person name="Cooper D.N."/>
            <person name="Wu Y."/>
            <person name="Wang J."/>
            <person name="Shi P."/>
            <person name="Wang J."/>
            <person name="Liu J."/>
        </authorList>
    </citation>
    <scope>NUCLEOTIDE SEQUENCE [LARGE SCALE GENOMIC DNA]</scope>
    <source>
        <strain evidence="7">yakQH1</strain>
    </source>
</reference>
<dbReference type="AlphaFoldDB" id="L8HL17"/>
<dbReference type="EC" id="3.2.1.14" evidence="2"/>
<dbReference type="SUPFAM" id="SSF54556">
    <property type="entry name" value="Chitinase insertion domain"/>
    <property type="match status" value="1"/>
</dbReference>
<dbReference type="Gene3D" id="3.20.20.80">
    <property type="entry name" value="Glycosidases"/>
    <property type="match status" value="2"/>
</dbReference>
<dbReference type="FunFam" id="3.10.50.10:FF:000001">
    <property type="entry name" value="Chitinase 3-like 1"/>
    <property type="match status" value="1"/>
</dbReference>
<evidence type="ECO:0000256" key="4">
    <source>
        <dbReference type="ARBA" id="ARBA00023157"/>
    </source>
</evidence>
<name>L8HL17_9CETA</name>
<dbReference type="GO" id="GO:0005975">
    <property type="term" value="P:carbohydrate metabolic process"/>
    <property type="evidence" value="ECO:0007669"/>
    <property type="project" value="InterPro"/>
</dbReference>
<keyword evidence="3" id="KW-0119">Carbohydrate metabolism</keyword>
<feature type="domain" description="Chitin-binding type-2" evidence="5">
    <location>
        <begin position="231"/>
        <end position="280"/>
    </location>
</feature>
<accession>L8HL17</accession>
<dbReference type="PANTHER" id="PTHR11177:SF405">
    <property type="entry name" value="CHITINASE"/>
    <property type="match status" value="1"/>
</dbReference>
<dbReference type="GO" id="GO:0008843">
    <property type="term" value="F:endochitinase activity"/>
    <property type="evidence" value="ECO:0007669"/>
    <property type="project" value="UniProtKB-EC"/>
</dbReference>
<evidence type="ECO:0000256" key="3">
    <source>
        <dbReference type="ARBA" id="ARBA00023024"/>
    </source>
</evidence>
<evidence type="ECO:0000313" key="6">
    <source>
        <dbReference type="EMBL" id="ELR44970.1"/>
    </source>
</evidence>
<dbReference type="InterPro" id="IPR036508">
    <property type="entry name" value="Chitin-bd_dom_sf"/>
</dbReference>
<dbReference type="InterPro" id="IPR001223">
    <property type="entry name" value="Glyco_hydro18_cat"/>
</dbReference>
<dbReference type="FunFam" id="2.170.140.10:FF:000001">
    <property type="entry name" value="Acidic mammalian chitinase"/>
    <property type="match status" value="1"/>
</dbReference>
<dbReference type="InterPro" id="IPR029070">
    <property type="entry name" value="Chitinase_insertion_sf"/>
</dbReference>
<comment type="catalytic activity">
    <reaction evidence="1">
        <text>Random endo-hydrolysis of N-acetyl-beta-D-glucosaminide (1-&gt;4)-beta-linkages in chitin and chitodextrins.</text>
        <dbReference type="EC" id="3.2.1.14"/>
    </reaction>
</comment>
<dbReference type="GO" id="GO:0005576">
    <property type="term" value="C:extracellular region"/>
    <property type="evidence" value="ECO:0007669"/>
    <property type="project" value="InterPro"/>
</dbReference>
<dbReference type="Pfam" id="PF01607">
    <property type="entry name" value="CBM_14"/>
    <property type="match status" value="1"/>
</dbReference>
<keyword evidence="4" id="KW-1015">Disulfide bond</keyword>
<evidence type="ECO:0000313" key="7">
    <source>
        <dbReference type="Proteomes" id="UP000011080"/>
    </source>
</evidence>